<dbReference type="Pfam" id="PF16344">
    <property type="entry name" value="FecR_C"/>
    <property type="match status" value="1"/>
</dbReference>
<feature type="domain" description="Protein FecR C-terminal" evidence="3">
    <location>
        <begin position="314"/>
        <end position="383"/>
    </location>
</feature>
<accession>A0ABT4LAU2</accession>
<dbReference type="Pfam" id="PF04773">
    <property type="entry name" value="FecR"/>
    <property type="match status" value="1"/>
</dbReference>
<dbReference type="PANTHER" id="PTHR30273">
    <property type="entry name" value="PERIPLASMIC SIGNAL SENSOR AND SIGMA FACTOR ACTIVATOR FECR-RELATED"/>
    <property type="match status" value="1"/>
</dbReference>
<dbReference type="Proteomes" id="UP001144347">
    <property type="component" value="Unassembled WGS sequence"/>
</dbReference>
<dbReference type="RefSeq" id="WP_269428092.1">
    <property type="nucleotide sequence ID" value="NZ_JAPWGM010000004.1"/>
</dbReference>
<keyword evidence="1" id="KW-0472">Membrane</keyword>
<comment type="caution">
    <text evidence="4">The sequence shown here is derived from an EMBL/GenBank/DDBJ whole genome shotgun (WGS) entry which is preliminary data.</text>
</comment>
<evidence type="ECO:0000259" key="2">
    <source>
        <dbReference type="Pfam" id="PF04773"/>
    </source>
</evidence>
<evidence type="ECO:0000256" key="1">
    <source>
        <dbReference type="SAM" id="Phobius"/>
    </source>
</evidence>
<dbReference type="InterPro" id="IPR006860">
    <property type="entry name" value="FecR"/>
</dbReference>
<keyword evidence="1" id="KW-0812">Transmembrane</keyword>
<dbReference type="EMBL" id="JAPWGM010000004">
    <property type="protein sequence ID" value="MCZ4245040.1"/>
    <property type="molecule type" value="Genomic_DNA"/>
</dbReference>
<keyword evidence="1" id="KW-1133">Transmembrane helix</keyword>
<gene>
    <name evidence="4" type="ORF">O0955_13590</name>
</gene>
<sequence length="384" mass="42668">MEKTKEEILLERYLSGRADKQEQAMVESWYLDVSDEAEAPSQSMLEKAEVQVWNRLSVHRHKNGRNRQWLMAAASIVLCIGFGLYFYKQSAKETQVDIPPGKNSATLTLSDGRKIALSSEVNGNLAEEAGVKISKTTDGQIVYNIQPEPHNGKTGVLKMNTLSTTRGEQYQVRLPDGTKVWLNAASSLTYPTTLNGGGDRKVELNGEAYFEVASLSRKGGQGKVPFIVKTILLSGDARGQEVEVLGTHFNINSYNDEPQIKTTLLEGSVRVLNLKSKISGLLKPGQQSVIQATDNSIQIIAVDADEAISWKNGDFYFDNERLESIMKKISRWYNVDVEFQDLSKKNAVFGGYISRSSHISKVLKMLELTGLAKFTITNNKVVVR</sequence>
<dbReference type="PIRSF" id="PIRSF018266">
    <property type="entry name" value="FecR"/>
    <property type="match status" value="1"/>
</dbReference>
<dbReference type="InterPro" id="IPR012373">
    <property type="entry name" value="Ferrdict_sens_TM"/>
</dbReference>
<dbReference type="Gene3D" id="2.60.120.1440">
    <property type="match status" value="1"/>
</dbReference>
<dbReference type="InterPro" id="IPR032508">
    <property type="entry name" value="FecR_C"/>
</dbReference>
<keyword evidence="5" id="KW-1185">Reference proteome</keyword>
<evidence type="ECO:0000259" key="3">
    <source>
        <dbReference type="Pfam" id="PF16344"/>
    </source>
</evidence>
<organism evidence="4 5">
    <name type="scientific">Pedobacter punctiformis</name>
    <dbReference type="NCBI Taxonomy" id="3004097"/>
    <lineage>
        <taxon>Bacteria</taxon>
        <taxon>Pseudomonadati</taxon>
        <taxon>Bacteroidota</taxon>
        <taxon>Sphingobacteriia</taxon>
        <taxon>Sphingobacteriales</taxon>
        <taxon>Sphingobacteriaceae</taxon>
        <taxon>Pedobacter</taxon>
    </lineage>
</organism>
<protein>
    <submittedName>
        <fullName evidence="4">DUF4974 domain-containing protein</fullName>
    </submittedName>
</protein>
<feature type="transmembrane region" description="Helical" evidence="1">
    <location>
        <begin position="69"/>
        <end position="87"/>
    </location>
</feature>
<dbReference type="PANTHER" id="PTHR30273:SF2">
    <property type="entry name" value="PROTEIN FECR"/>
    <property type="match status" value="1"/>
</dbReference>
<evidence type="ECO:0000313" key="5">
    <source>
        <dbReference type="Proteomes" id="UP001144347"/>
    </source>
</evidence>
<reference evidence="4" key="1">
    <citation type="submission" date="2022-12" db="EMBL/GenBank/DDBJ databases">
        <title>Genome sequence of HCMS5-2.</title>
        <authorList>
            <person name="Woo H."/>
        </authorList>
    </citation>
    <scope>NUCLEOTIDE SEQUENCE</scope>
    <source>
        <strain evidence="4">HCMS5-2</strain>
    </source>
</reference>
<proteinExistence type="predicted"/>
<feature type="domain" description="FecR protein" evidence="2">
    <location>
        <begin position="161"/>
        <end position="270"/>
    </location>
</feature>
<evidence type="ECO:0000313" key="4">
    <source>
        <dbReference type="EMBL" id="MCZ4245040.1"/>
    </source>
</evidence>
<dbReference type="Gene3D" id="3.55.50.30">
    <property type="match status" value="1"/>
</dbReference>
<name>A0ABT4LAU2_9SPHI</name>